<feature type="transmembrane region" description="Helical" evidence="7">
    <location>
        <begin position="201"/>
        <end position="220"/>
    </location>
</feature>
<organism evidence="10 11">
    <name type="scientific">Burkholderia gladioli</name>
    <name type="common">Pseudomonas marginata</name>
    <name type="synonym">Phytomonas marginata</name>
    <dbReference type="NCBI Taxonomy" id="28095"/>
    <lineage>
        <taxon>Bacteria</taxon>
        <taxon>Pseudomonadati</taxon>
        <taxon>Pseudomonadota</taxon>
        <taxon>Betaproteobacteria</taxon>
        <taxon>Burkholderiales</taxon>
        <taxon>Burkholderiaceae</taxon>
        <taxon>Burkholderia</taxon>
    </lineage>
</organism>
<evidence type="ECO:0000256" key="5">
    <source>
        <dbReference type="ARBA" id="ARBA00022989"/>
    </source>
</evidence>
<dbReference type="Proteomes" id="UP000029590">
    <property type="component" value="Unassembled WGS sequence"/>
</dbReference>
<evidence type="ECO:0000256" key="7">
    <source>
        <dbReference type="RuleBase" id="RU363032"/>
    </source>
</evidence>
<keyword evidence="2 7" id="KW-0813">Transport</keyword>
<feature type="transmembrane region" description="Helical" evidence="7">
    <location>
        <begin position="78"/>
        <end position="96"/>
    </location>
</feature>
<dbReference type="PANTHER" id="PTHR30151">
    <property type="entry name" value="ALKANE SULFONATE ABC TRANSPORTER-RELATED, MEMBRANE SUBUNIT"/>
    <property type="match status" value="1"/>
</dbReference>
<dbReference type="PANTHER" id="PTHR30151:SF25">
    <property type="entry name" value="TAURINE TRANSPORT SYSTEM PERMEASE PROTEIN TAUC"/>
    <property type="match status" value="1"/>
</dbReference>
<reference evidence="10 11" key="1">
    <citation type="submission" date="2014-04" db="EMBL/GenBank/DDBJ databases">
        <authorList>
            <person name="Bishop-Lilly K.A."/>
            <person name="Broomall S.M."/>
            <person name="Chain P.S."/>
            <person name="Chertkov O."/>
            <person name="Coyne S.R."/>
            <person name="Daligault H.E."/>
            <person name="Davenport K.W."/>
            <person name="Erkkila T."/>
            <person name="Frey K.G."/>
            <person name="Gibbons H.S."/>
            <person name="Gu W."/>
            <person name="Jaissle J."/>
            <person name="Johnson S.L."/>
            <person name="Koroleva G.I."/>
            <person name="Ladner J.T."/>
            <person name="Lo C.-C."/>
            <person name="Minogue T.D."/>
            <person name="Munk C."/>
            <person name="Palacios G.F."/>
            <person name="Redden C.L."/>
            <person name="Rosenzweig C.N."/>
            <person name="Scholz M.B."/>
            <person name="Teshima H."/>
            <person name="Xu Y."/>
        </authorList>
    </citation>
    <scope>NUCLEOTIDE SEQUENCE [LARGE SCALE GENOMIC DNA]</scope>
    <source>
        <strain evidence="11">gladioli</strain>
    </source>
</reference>
<keyword evidence="3" id="KW-1003">Cell membrane</keyword>
<evidence type="ECO:0000256" key="6">
    <source>
        <dbReference type="ARBA" id="ARBA00023136"/>
    </source>
</evidence>
<keyword evidence="6 7" id="KW-0472">Membrane</keyword>
<dbReference type="GO" id="GO:0010438">
    <property type="term" value="P:cellular response to sulfur starvation"/>
    <property type="evidence" value="ECO:0007669"/>
    <property type="project" value="TreeGrafter"/>
</dbReference>
<feature type="region of interest" description="Disordered" evidence="8">
    <location>
        <begin position="42"/>
        <end position="77"/>
    </location>
</feature>
<sequence>MSTTDDVRARTVTWQTGTIVSAGGEAAARGSRATLAAAGARAPAGAGAGDGAHAGAPHAASRRRAAHRGARRPGEGPTAALSAASVAGLALLWWAATHFGWVPPLFLPSPATVWRAFVDAWHGNIQGGVPLAEHLGWSALRVFGAFALAALFGIPAGILMGVSRVARGLLDPPLEFYRPLPPLAYLPLVVIWFGIDETAKIVVIFLACFAPIAMAARAGVRSATGEQIAAAWSLGASPAQLVRHVVLPAALPEILTGLRIAIGFGWTTLVAAEMVAATAGLGQMVLNASSFLRTDVVVMGIVLIGAIAWGFDLAMRALERRLVPWKGRG</sequence>
<feature type="compositionally biased region" description="Basic residues" evidence="8">
    <location>
        <begin position="60"/>
        <end position="71"/>
    </location>
</feature>
<dbReference type="AlphaFoldDB" id="A0AAW3F7U3"/>
<protein>
    <submittedName>
        <fullName evidence="10">Binding--dependent transport system inner membrane component family protein</fullName>
    </submittedName>
</protein>
<feature type="transmembrane region" description="Helical" evidence="7">
    <location>
        <begin position="139"/>
        <end position="162"/>
    </location>
</feature>
<keyword evidence="5 7" id="KW-1133">Transmembrane helix</keyword>
<evidence type="ECO:0000256" key="2">
    <source>
        <dbReference type="ARBA" id="ARBA00022448"/>
    </source>
</evidence>
<evidence type="ECO:0000256" key="4">
    <source>
        <dbReference type="ARBA" id="ARBA00022692"/>
    </source>
</evidence>
<dbReference type="SUPFAM" id="SSF161098">
    <property type="entry name" value="MetI-like"/>
    <property type="match status" value="1"/>
</dbReference>
<keyword evidence="4 7" id="KW-0812">Transmembrane</keyword>
<comment type="caution">
    <text evidence="10">The sequence shown here is derived from an EMBL/GenBank/DDBJ whole genome shotgun (WGS) entry which is preliminary data.</text>
</comment>
<dbReference type="RefSeq" id="WP_036049046.1">
    <property type="nucleotide sequence ID" value="NZ_CADEVY010000003.1"/>
</dbReference>
<dbReference type="InterPro" id="IPR035906">
    <property type="entry name" value="MetI-like_sf"/>
</dbReference>
<evidence type="ECO:0000313" key="10">
    <source>
        <dbReference type="EMBL" id="KGC17600.1"/>
    </source>
</evidence>
<accession>A0AAW3F7U3</accession>
<feature type="transmembrane region" description="Helical" evidence="7">
    <location>
        <begin position="260"/>
        <end position="284"/>
    </location>
</feature>
<feature type="transmembrane region" description="Helical" evidence="7">
    <location>
        <begin position="296"/>
        <end position="318"/>
    </location>
</feature>
<gene>
    <name evidence="10" type="ORF">DM48_4556</name>
</gene>
<proteinExistence type="inferred from homology"/>
<evidence type="ECO:0000259" key="9">
    <source>
        <dbReference type="PROSITE" id="PS50928"/>
    </source>
</evidence>
<feature type="domain" description="ABC transmembrane type-1" evidence="9">
    <location>
        <begin position="135"/>
        <end position="315"/>
    </location>
</feature>
<evidence type="ECO:0000256" key="8">
    <source>
        <dbReference type="SAM" id="MobiDB-lite"/>
    </source>
</evidence>
<dbReference type="EMBL" id="JPGG01000015">
    <property type="protein sequence ID" value="KGC17600.1"/>
    <property type="molecule type" value="Genomic_DNA"/>
</dbReference>
<dbReference type="KEGG" id="bgo:BM43_1089"/>
<dbReference type="PROSITE" id="PS50928">
    <property type="entry name" value="ABC_TM1"/>
    <property type="match status" value="1"/>
</dbReference>
<name>A0AAW3F7U3_BURGA</name>
<evidence type="ECO:0000256" key="3">
    <source>
        <dbReference type="ARBA" id="ARBA00022475"/>
    </source>
</evidence>
<dbReference type="GO" id="GO:0005886">
    <property type="term" value="C:plasma membrane"/>
    <property type="evidence" value="ECO:0007669"/>
    <property type="project" value="UniProtKB-SubCell"/>
</dbReference>
<dbReference type="Gene3D" id="1.10.3720.10">
    <property type="entry name" value="MetI-like"/>
    <property type="match status" value="1"/>
</dbReference>
<dbReference type="Pfam" id="PF00528">
    <property type="entry name" value="BPD_transp_1"/>
    <property type="match status" value="1"/>
</dbReference>
<dbReference type="GO" id="GO:0042918">
    <property type="term" value="P:alkanesulfonate transmembrane transport"/>
    <property type="evidence" value="ECO:0007669"/>
    <property type="project" value="UniProtKB-ARBA"/>
</dbReference>
<feature type="transmembrane region" description="Helical" evidence="7">
    <location>
        <begin position="174"/>
        <end position="195"/>
    </location>
</feature>
<dbReference type="InterPro" id="IPR000515">
    <property type="entry name" value="MetI-like"/>
</dbReference>
<comment type="similarity">
    <text evidence="7">Belongs to the binding-protein-dependent transport system permease family.</text>
</comment>
<evidence type="ECO:0000313" key="11">
    <source>
        <dbReference type="Proteomes" id="UP000029590"/>
    </source>
</evidence>
<dbReference type="FunFam" id="1.10.3720.10:FF:000003">
    <property type="entry name" value="Aliphatic sulfonate ABC transporter permease"/>
    <property type="match status" value="1"/>
</dbReference>
<dbReference type="CDD" id="cd06261">
    <property type="entry name" value="TM_PBP2"/>
    <property type="match status" value="1"/>
</dbReference>
<evidence type="ECO:0000256" key="1">
    <source>
        <dbReference type="ARBA" id="ARBA00004651"/>
    </source>
</evidence>
<comment type="subcellular location">
    <subcellularLocation>
        <location evidence="1 7">Cell membrane</location>
        <topology evidence="1 7">Multi-pass membrane protein</topology>
    </subcellularLocation>
</comment>